<sequence length="566" mass="64532">MKTEDKRCSYHPTGAMFFCIKKMSRNRPCAQKVMTKDTICYRHSTAEKNPLTCIKILPSGKSCNKLVIEDSKRCPDHPIYIECGAKTKKTGLPCNQKTPNGIICYRHREENERINPNFEHEEDRCPLCNELESWKWMKDFGFSKYMISSLGKIYNMVTSNYLKGGLSKMGYQLVELSSDVGKPKTKGIHVFQGIVFFDLEPLYGDKRSSTTMDHINRRKTENYTCCNLLPASPSQQNKNKPNISQSGKAVLKIAKDGEIIKLYTSITRAKKELKVSGELLGRYLISGKMINGYMYRFLKKNDLSPQQWKSTSILYPQFQPPAEISDKGWILRSNGALTRGFKSGGLYFSTHFGIEEKSISKLMHDMVWTVFNNKFVPKGYELSHKNSTGRDNRLVNIELTTHSKNMMTTIFNGMNKNCIAVRQYFHNGTYRDHISIAEAARCTTANESSIRRILKGKLNTSGKCKCGKRFTWKSLDSNGFPVESEIIRSKKRDKKKDPVKQCFHDDTYIDHENIDKAVLFNTNVSRAGILAVLRGAQKTSGKCKCGKIFGWKWLDEKNVLPDGTVT</sequence>
<gene>
    <name evidence="2" type="ORF">LCPAC403_02330</name>
</gene>
<name>A0A481ZDI0_9VIRU</name>
<organism evidence="2">
    <name type="scientific">Pithovirus LCPAC403</name>
    <dbReference type="NCBI Taxonomy" id="2506596"/>
    <lineage>
        <taxon>Viruses</taxon>
        <taxon>Pithoviruses</taxon>
    </lineage>
</organism>
<dbReference type="Gene3D" id="3.90.75.20">
    <property type="match status" value="2"/>
</dbReference>
<evidence type="ECO:0000313" key="2">
    <source>
        <dbReference type="EMBL" id="QBK93099.1"/>
    </source>
</evidence>
<dbReference type="InterPro" id="IPR003615">
    <property type="entry name" value="HNH_nuc"/>
</dbReference>
<dbReference type="Pfam" id="PF13392">
    <property type="entry name" value="HNH_3"/>
    <property type="match status" value="1"/>
</dbReference>
<evidence type="ECO:0000259" key="1">
    <source>
        <dbReference type="Pfam" id="PF13392"/>
    </source>
</evidence>
<dbReference type="EMBL" id="MK500590">
    <property type="protein sequence ID" value="QBK93099.1"/>
    <property type="molecule type" value="Genomic_DNA"/>
</dbReference>
<protein>
    <recommendedName>
        <fullName evidence="1">HNH nuclease domain-containing protein</fullName>
    </recommendedName>
</protein>
<accession>A0A481ZDI0</accession>
<proteinExistence type="predicted"/>
<dbReference type="InterPro" id="IPR044925">
    <property type="entry name" value="His-Me_finger_sf"/>
</dbReference>
<feature type="domain" description="HNH nuclease" evidence="1">
    <location>
        <begin position="362"/>
        <end position="407"/>
    </location>
</feature>
<reference evidence="2" key="1">
    <citation type="journal article" date="2019" name="MBio">
        <title>Virus Genomes from Deep Sea Sediments Expand the Ocean Megavirome and Support Independent Origins of Viral Gigantism.</title>
        <authorList>
            <person name="Backstrom D."/>
            <person name="Yutin N."/>
            <person name="Jorgensen S.L."/>
            <person name="Dharamshi J."/>
            <person name="Homa F."/>
            <person name="Zaremba-Niedwiedzka K."/>
            <person name="Spang A."/>
            <person name="Wolf Y.I."/>
            <person name="Koonin E.V."/>
            <person name="Ettema T.J."/>
        </authorList>
    </citation>
    <scope>NUCLEOTIDE SEQUENCE</scope>
</reference>
<dbReference type="SUPFAM" id="SSF54060">
    <property type="entry name" value="His-Me finger endonucleases"/>
    <property type="match status" value="2"/>
</dbReference>